<dbReference type="InterPro" id="IPR041988">
    <property type="entry name" value="Ribosomal_uL24_KOW"/>
</dbReference>
<dbReference type="InterPro" id="IPR014722">
    <property type="entry name" value="Rib_uL2_dom2"/>
</dbReference>
<dbReference type="InterPro" id="IPR003256">
    <property type="entry name" value="Ribosomal_uL24"/>
</dbReference>
<proteinExistence type="inferred from homology"/>
<dbReference type="InterPro" id="IPR005824">
    <property type="entry name" value="KOW"/>
</dbReference>
<comment type="subcellular location">
    <subcellularLocation>
        <location evidence="2">Plastid</location>
        <location evidence="2">Chloroplast</location>
    </subcellularLocation>
</comment>
<dbReference type="CDD" id="cd06089">
    <property type="entry name" value="KOW_RPL26"/>
    <property type="match status" value="1"/>
</dbReference>
<keyword evidence="8 11" id="KW-0687">Ribonucleoprotein</keyword>
<evidence type="ECO:0000256" key="7">
    <source>
        <dbReference type="ARBA" id="ARBA00022980"/>
    </source>
</evidence>
<accession>A0A196SLI6</accession>
<sequence>MQGGRRIIHPMIKHRLNAKMQKKINAADVIGTWTIVRGDTVEVISGKDKGKQGKVLKVDRKLNRVLVDGVNFRKHNVRGTDEQAGGIFEAESFIPYSNVQLLDPESKKPTKVKINKVDGVRQRVSLSSGKVIPKPQESMQRSHPVTSAIGPKDTAPSDVLAVTYNPDVELRTPHKMEFLE</sequence>
<dbReference type="AlphaFoldDB" id="A0A196SLI6"/>
<dbReference type="HAMAP" id="MF_01326_B">
    <property type="entry name" value="Ribosomal_uL24_B"/>
    <property type="match status" value="1"/>
</dbReference>
<dbReference type="NCBIfam" id="TIGR01079">
    <property type="entry name" value="rplX_bact"/>
    <property type="match status" value="1"/>
</dbReference>
<comment type="caution">
    <text evidence="14">The sequence shown here is derived from an EMBL/GenBank/DDBJ whole genome shotgun (WGS) entry which is preliminary data.</text>
</comment>
<feature type="domain" description="KOW" evidence="13">
    <location>
        <begin position="34"/>
        <end position="61"/>
    </location>
</feature>
<dbReference type="InterPro" id="IPR005825">
    <property type="entry name" value="Ribosomal_uL24_CS"/>
</dbReference>
<reference evidence="14 15" key="1">
    <citation type="submission" date="2016-05" db="EMBL/GenBank/DDBJ databases">
        <title>Nuclear genome of Blastocystis sp. subtype 1 NandII.</title>
        <authorList>
            <person name="Gentekaki E."/>
            <person name="Curtis B."/>
            <person name="Stairs C."/>
            <person name="Eme L."/>
            <person name="Herman E."/>
            <person name="Klimes V."/>
            <person name="Arias M.C."/>
            <person name="Elias M."/>
            <person name="Hilliou F."/>
            <person name="Klute M."/>
            <person name="Malik S.-B."/>
            <person name="Pightling A."/>
            <person name="Rachubinski R."/>
            <person name="Salas D."/>
            <person name="Schlacht A."/>
            <person name="Suga H."/>
            <person name="Archibald J."/>
            <person name="Ball S.G."/>
            <person name="Clark G."/>
            <person name="Dacks J."/>
            <person name="Van Der Giezen M."/>
            <person name="Tsaousis A."/>
            <person name="Roger A."/>
        </authorList>
    </citation>
    <scope>NUCLEOTIDE SEQUENCE [LARGE SCALE GENOMIC DNA]</scope>
    <source>
        <strain evidence="15">ATCC 50177 / NandII</strain>
    </source>
</reference>
<evidence type="ECO:0000256" key="11">
    <source>
        <dbReference type="RuleBase" id="RU003477"/>
    </source>
</evidence>
<dbReference type="GO" id="GO:0003723">
    <property type="term" value="F:RNA binding"/>
    <property type="evidence" value="ECO:0007669"/>
    <property type="project" value="InterPro"/>
</dbReference>
<keyword evidence="5" id="KW-0150">Chloroplast</keyword>
<evidence type="ECO:0000256" key="12">
    <source>
        <dbReference type="SAM" id="MobiDB-lite"/>
    </source>
</evidence>
<evidence type="ECO:0000256" key="4">
    <source>
        <dbReference type="ARBA" id="ARBA00011838"/>
    </source>
</evidence>
<dbReference type="OrthoDB" id="359154at2759"/>
<dbReference type="GO" id="GO:0005840">
    <property type="term" value="C:ribosome"/>
    <property type="evidence" value="ECO:0007669"/>
    <property type="project" value="UniProtKB-KW"/>
</dbReference>
<evidence type="ECO:0000256" key="3">
    <source>
        <dbReference type="ARBA" id="ARBA00010618"/>
    </source>
</evidence>
<comment type="function">
    <text evidence="1">One of two assembly initiator proteins, it binds directly to the 5'-end of the 23S rRNA, where it nucleates assembly of the 50S subunit.</text>
</comment>
<protein>
    <recommendedName>
        <fullName evidence="9">Large ribosomal subunit protein uL24c</fullName>
    </recommendedName>
    <alternativeName>
        <fullName evidence="10">50S ribosomal protein L24, chloroplastic</fullName>
    </alternativeName>
</protein>
<keyword evidence="7 11" id="KW-0689">Ribosomal protein</keyword>
<dbReference type="PANTHER" id="PTHR12903">
    <property type="entry name" value="MITOCHONDRIAL RIBOSOMAL PROTEIN L24"/>
    <property type="match status" value="1"/>
</dbReference>
<dbReference type="Pfam" id="PF17136">
    <property type="entry name" value="ribosomal_L24"/>
    <property type="match status" value="1"/>
</dbReference>
<dbReference type="GO" id="GO:0006412">
    <property type="term" value="P:translation"/>
    <property type="evidence" value="ECO:0007669"/>
    <property type="project" value="InterPro"/>
</dbReference>
<evidence type="ECO:0000256" key="10">
    <source>
        <dbReference type="ARBA" id="ARBA00035361"/>
    </source>
</evidence>
<dbReference type="Gene3D" id="2.30.30.30">
    <property type="match status" value="1"/>
</dbReference>
<keyword evidence="6" id="KW-0934">Plastid</keyword>
<evidence type="ECO:0000313" key="15">
    <source>
        <dbReference type="Proteomes" id="UP000078348"/>
    </source>
</evidence>
<gene>
    <name evidence="14" type="ORF">AV274_1167</name>
</gene>
<name>A0A196SLI6_BLAHN</name>
<evidence type="ECO:0000256" key="2">
    <source>
        <dbReference type="ARBA" id="ARBA00004229"/>
    </source>
</evidence>
<feature type="region of interest" description="Disordered" evidence="12">
    <location>
        <begin position="134"/>
        <end position="158"/>
    </location>
</feature>
<dbReference type="PROSITE" id="PS01108">
    <property type="entry name" value="RIBOSOMAL_L24"/>
    <property type="match status" value="1"/>
</dbReference>
<evidence type="ECO:0000256" key="8">
    <source>
        <dbReference type="ARBA" id="ARBA00023274"/>
    </source>
</evidence>
<evidence type="ECO:0000256" key="5">
    <source>
        <dbReference type="ARBA" id="ARBA00022528"/>
    </source>
</evidence>
<dbReference type="SMART" id="SM00739">
    <property type="entry name" value="KOW"/>
    <property type="match status" value="1"/>
</dbReference>
<dbReference type="InterPro" id="IPR008991">
    <property type="entry name" value="Translation_prot_SH3-like_sf"/>
</dbReference>
<dbReference type="SUPFAM" id="SSF50104">
    <property type="entry name" value="Translation proteins SH3-like domain"/>
    <property type="match status" value="1"/>
</dbReference>
<dbReference type="Pfam" id="PF00467">
    <property type="entry name" value="KOW"/>
    <property type="match status" value="1"/>
</dbReference>
<dbReference type="EMBL" id="LXWW01000045">
    <property type="protein sequence ID" value="OAO17141.1"/>
    <property type="molecule type" value="Genomic_DNA"/>
</dbReference>
<dbReference type="Proteomes" id="UP000078348">
    <property type="component" value="Unassembled WGS sequence"/>
</dbReference>
<evidence type="ECO:0000256" key="6">
    <source>
        <dbReference type="ARBA" id="ARBA00022640"/>
    </source>
</evidence>
<evidence type="ECO:0000256" key="1">
    <source>
        <dbReference type="ARBA" id="ARBA00004072"/>
    </source>
</evidence>
<dbReference type="GO" id="GO:1990904">
    <property type="term" value="C:ribonucleoprotein complex"/>
    <property type="evidence" value="ECO:0007669"/>
    <property type="project" value="UniProtKB-KW"/>
</dbReference>
<dbReference type="GO" id="GO:0003735">
    <property type="term" value="F:structural constituent of ribosome"/>
    <property type="evidence" value="ECO:0007669"/>
    <property type="project" value="InterPro"/>
</dbReference>
<comment type="subunit">
    <text evidence="4">Part of the 50S ribosomal subunit.</text>
</comment>
<evidence type="ECO:0000259" key="13">
    <source>
        <dbReference type="SMART" id="SM00739"/>
    </source>
</evidence>
<evidence type="ECO:0000313" key="14">
    <source>
        <dbReference type="EMBL" id="OAO17141.1"/>
    </source>
</evidence>
<dbReference type="InterPro" id="IPR057264">
    <property type="entry name" value="Ribosomal_uL24_C"/>
</dbReference>
<comment type="similarity">
    <text evidence="3 11">Belongs to the universal ribosomal protein uL24 family.</text>
</comment>
<dbReference type="GO" id="GO:0009507">
    <property type="term" value="C:chloroplast"/>
    <property type="evidence" value="ECO:0007669"/>
    <property type="project" value="UniProtKB-SubCell"/>
</dbReference>
<organism evidence="14 15">
    <name type="scientific">Blastocystis sp. subtype 1 (strain ATCC 50177 / NandII)</name>
    <dbReference type="NCBI Taxonomy" id="478820"/>
    <lineage>
        <taxon>Eukaryota</taxon>
        <taxon>Sar</taxon>
        <taxon>Stramenopiles</taxon>
        <taxon>Bigyra</taxon>
        <taxon>Opalozoa</taxon>
        <taxon>Opalinata</taxon>
        <taxon>Blastocystidae</taxon>
        <taxon>Blastocystis</taxon>
    </lineage>
</organism>
<keyword evidence="15" id="KW-1185">Reference proteome</keyword>
<dbReference type="STRING" id="478820.A0A196SLI6"/>
<evidence type="ECO:0000256" key="9">
    <source>
        <dbReference type="ARBA" id="ARBA00035282"/>
    </source>
</evidence>